<reference evidence="1 2" key="1">
    <citation type="submission" date="2019-09" db="EMBL/GenBank/DDBJ databases">
        <title>Taxonomic organization of the family Brucellaceae based on a phylogenomic approach.</title>
        <authorList>
            <person name="Leclercq S."/>
            <person name="Cloeckaert A."/>
            <person name="Zygmunt M.S."/>
        </authorList>
    </citation>
    <scope>NUCLEOTIDE SEQUENCE [LARGE SCALE GENOMIC DNA]</scope>
    <source>
        <strain evidence="1 2">TA93</strain>
    </source>
</reference>
<organism evidence="1 2">
    <name type="scientific">Brucella tritici</name>
    <dbReference type="NCBI Taxonomy" id="94626"/>
    <lineage>
        <taxon>Bacteria</taxon>
        <taxon>Pseudomonadati</taxon>
        <taxon>Pseudomonadota</taxon>
        <taxon>Alphaproteobacteria</taxon>
        <taxon>Hyphomicrobiales</taxon>
        <taxon>Brucellaceae</taxon>
        <taxon>Brucella/Ochrobactrum group</taxon>
        <taxon>Brucella</taxon>
    </lineage>
</organism>
<protein>
    <submittedName>
        <fullName evidence="1">DUF3768 domain-containing protein</fullName>
    </submittedName>
</protein>
<dbReference type="Proteomes" id="UP000460650">
    <property type="component" value="Unassembled WGS sequence"/>
</dbReference>
<dbReference type="InterPro" id="IPR022243">
    <property type="entry name" value="DUF3768"/>
</dbReference>
<dbReference type="AlphaFoldDB" id="A0A7V7VR06"/>
<dbReference type="EMBL" id="WBVY01000007">
    <property type="protein sequence ID" value="KAB2655195.1"/>
    <property type="molecule type" value="Genomic_DNA"/>
</dbReference>
<gene>
    <name evidence="1" type="ORF">F9K94_21830</name>
</gene>
<sequence length="131" mass="14994">MHNCFSWYYWKLAIMTLDPSEIKKTASIRALNDVLRTQGIGGQVIVVGGLAQMEDDGFRQKVVTAVRKQKIVTGDKDDPYSEHDFGQVVVDGQKFLWKIDYYDLDYKYASEAPENAKITQRVLSIMFASDY</sequence>
<proteinExistence type="predicted"/>
<evidence type="ECO:0000313" key="1">
    <source>
        <dbReference type="EMBL" id="KAB2655195.1"/>
    </source>
</evidence>
<accession>A0A7V7VR06</accession>
<dbReference type="Pfam" id="PF12599">
    <property type="entry name" value="DUF3768"/>
    <property type="match status" value="1"/>
</dbReference>
<evidence type="ECO:0000313" key="2">
    <source>
        <dbReference type="Proteomes" id="UP000460650"/>
    </source>
</evidence>
<comment type="caution">
    <text evidence="1">The sequence shown here is derived from an EMBL/GenBank/DDBJ whole genome shotgun (WGS) entry which is preliminary data.</text>
</comment>
<name>A0A7V7VR06_9HYPH</name>